<dbReference type="Gene3D" id="3.20.20.70">
    <property type="entry name" value="Aldolase class I"/>
    <property type="match status" value="1"/>
</dbReference>
<evidence type="ECO:0000256" key="3">
    <source>
        <dbReference type="ARBA" id="ARBA00022643"/>
    </source>
</evidence>
<dbReference type="STRING" id="2045.KR76_00420"/>
<dbReference type="AlphaFoldDB" id="A0A0A1DGB6"/>
<keyword evidence="5" id="KW-0503">Monooxygenase</keyword>
<keyword evidence="2" id="KW-0285">Flavoprotein</keyword>
<keyword evidence="7" id="KW-1185">Reference proteome</keyword>
<proteinExistence type="inferred from homology"/>
<evidence type="ECO:0000256" key="2">
    <source>
        <dbReference type="ARBA" id="ARBA00022630"/>
    </source>
</evidence>
<keyword evidence="3" id="KW-0288">FMN</keyword>
<dbReference type="HOGENOM" id="CLU_038732_3_0_11"/>
<evidence type="ECO:0000313" key="7">
    <source>
        <dbReference type="Proteomes" id="UP000030300"/>
    </source>
</evidence>
<protein>
    <submittedName>
        <fullName evidence="6">Dioxygenases related to 2-nitropropane dioxygenase</fullName>
    </submittedName>
</protein>
<dbReference type="InterPro" id="IPR013785">
    <property type="entry name" value="Aldolase_TIM"/>
</dbReference>
<dbReference type="PANTHER" id="PTHR42747:SF4">
    <property type="entry name" value="BLR1330 PROTEIN"/>
    <property type="match status" value="1"/>
</dbReference>
<evidence type="ECO:0000256" key="5">
    <source>
        <dbReference type="ARBA" id="ARBA00023033"/>
    </source>
</evidence>
<dbReference type="Pfam" id="PF03060">
    <property type="entry name" value="NMO"/>
    <property type="match status" value="1"/>
</dbReference>
<dbReference type="GeneID" id="96607472"/>
<dbReference type="EMBL" id="CP009896">
    <property type="protein sequence ID" value="AIY15622.1"/>
    <property type="molecule type" value="Genomic_DNA"/>
</dbReference>
<dbReference type="RefSeq" id="WP_038675833.1">
    <property type="nucleotide sequence ID" value="NZ_BJMC01000016.1"/>
</dbReference>
<evidence type="ECO:0000256" key="1">
    <source>
        <dbReference type="ARBA" id="ARBA00009881"/>
    </source>
</evidence>
<dbReference type="PANTHER" id="PTHR42747">
    <property type="entry name" value="NITRONATE MONOOXYGENASE-RELATED"/>
    <property type="match status" value="1"/>
</dbReference>
<accession>A0A0A1DGB6</accession>
<sequence length="310" mass="32183">MTTFDHLRLPVVAAPMFLISGPDLVVAACRSGVIGSFPSPNCRTVEDLDTWMGTITDQLAGTDSAPWALNLVTHRTNTRLADDLRLVAEYQPSLVITALGSPIPAIETVKEYGGTVIADVVNINLARKAVAAGADGLACVSAGAGGHTGMMSPFAFISAVRDFFDGLVTVGGGITDGAGIAGAVAAGANLVYMGTRFLATSESLAPDAYKQMVVEHGPDDLIVTDGITGTPASWLRPSLLANGIDPDTLVKPTARDYDSSSGNATRWKDLWAAGQGLQTIRAVEPVADVVDRLAKEYDAAAGRLARLTSA</sequence>
<reference evidence="6 7" key="1">
    <citation type="journal article" date="2015" name="Genome Announc.">
        <title>Complete Genome Sequence of Steroid-Transforming Nocardioides simplex VKM Ac-2033D.</title>
        <authorList>
            <person name="Shtratnikova V.Y."/>
            <person name="Schelkunov M.I."/>
            <person name="Pekov Y.A."/>
            <person name="Fokina V.V."/>
            <person name="Logacheva M.D."/>
            <person name="Sokolov S.L."/>
            <person name="Bragin E.Y."/>
            <person name="Ashapkin V.V."/>
            <person name="Donova M.V."/>
        </authorList>
    </citation>
    <scope>NUCLEOTIDE SEQUENCE [LARGE SCALE GENOMIC DNA]</scope>
    <source>
        <strain evidence="6 7">VKM Ac-2033D</strain>
    </source>
</reference>
<dbReference type="KEGG" id="psim:KR76_00420"/>
<name>A0A0A1DGB6_NOCSI</name>
<dbReference type="GO" id="GO:0051213">
    <property type="term" value="F:dioxygenase activity"/>
    <property type="evidence" value="ECO:0007669"/>
    <property type="project" value="UniProtKB-KW"/>
</dbReference>
<organism evidence="6 7">
    <name type="scientific">Nocardioides simplex</name>
    <name type="common">Arthrobacter simplex</name>
    <dbReference type="NCBI Taxonomy" id="2045"/>
    <lineage>
        <taxon>Bacteria</taxon>
        <taxon>Bacillati</taxon>
        <taxon>Actinomycetota</taxon>
        <taxon>Actinomycetes</taxon>
        <taxon>Propionibacteriales</taxon>
        <taxon>Nocardioidaceae</taxon>
        <taxon>Pimelobacter</taxon>
    </lineage>
</organism>
<dbReference type="InterPro" id="IPR004136">
    <property type="entry name" value="NMO"/>
</dbReference>
<dbReference type="Proteomes" id="UP000030300">
    <property type="component" value="Chromosome"/>
</dbReference>
<comment type="similarity">
    <text evidence="1">Belongs to the nitronate monooxygenase family. NMO class I subfamily.</text>
</comment>
<dbReference type="eggNOG" id="COG2070">
    <property type="taxonomic scope" value="Bacteria"/>
</dbReference>
<dbReference type="GO" id="GO:0018580">
    <property type="term" value="F:nitronate monooxygenase activity"/>
    <property type="evidence" value="ECO:0007669"/>
    <property type="project" value="InterPro"/>
</dbReference>
<evidence type="ECO:0000256" key="4">
    <source>
        <dbReference type="ARBA" id="ARBA00023002"/>
    </source>
</evidence>
<gene>
    <name evidence="6" type="ORF">KR76_00420</name>
</gene>
<dbReference type="OrthoDB" id="9778912at2"/>
<keyword evidence="6" id="KW-0223">Dioxygenase</keyword>
<evidence type="ECO:0000313" key="6">
    <source>
        <dbReference type="EMBL" id="AIY15622.1"/>
    </source>
</evidence>
<dbReference type="CDD" id="cd04730">
    <property type="entry name" value="NPD_like"/>
    <property type="match status" value="1"/>
</dbReference>
<keyword evidence="4" id="KW-0560">Oxidoreductase</keyword>
<dbReference type="SUPFAM" id="SSF51412">
    <property type="entry name" value="Inosine monophosphate dehydrogenase (IMPDH)"/>
    <property type="match status" value="1"/>
</dbReference>